<organism evidence="2 3">
    <name type="scientific">Mikania micrantha</name>
    <name type="common">bitter vine</name>
    <dbReference type="NCBI Taxonomy" id="192012"/>
    <lineage>
        <taxon>Eukaryota</taxon>
        <taxon>Viridiplantae</taxon>
        <taxon>Streptophyta</taxon>
        <taxon>Embryophyta</taxon>
        <taxon>Tracheophyta</taxon>
        <taxon>Spermatophyta</taxon>
        <taxon>Magnoliopsida</taxon>
        <taxon>eudicotyledons</taxon>
        <taxon>Gunneridae</taxon>
        <taxon>Pentapetalae</taxon>
        <taxon>asterids</taxon>
        <taxon>campanulids</taxon>
        <taxon>Asterales</taxon>
        <taxon>Asteraceae</taxon>
        <taxon>Asteroideae</taxon>
        <taxon>Heliantheae alliance</taxon>
        <taxon>Eupatorieae</taxon>
        <taxon>Mikania</taxon>
    </lineage>
</organism>
<comment type="caution">
    <text evidence="2">The sequence shown here is derived from an EMBL/GenBank/DDBJ whole genome shotgun (WGS) entry which is preliminary data.</text>
</comment>
<reference evidence="2 3" key="1">
    <citation type="submission" date="2019-05" db="EMBL/GenBank/DDBJ databases">
        <title>Mikania micrantha, genome provides insights into the molecular mechanism of rapid growth.</title>
        <authorList>
            <person name="Liu B."/>
        </authorList>
    </citation>
    <scope>NUCLEOTIDE SEQUENCE [LARGE SCALE GENOMIC DNA]</scope>
    <source>
        <strain evidence="2">NLD-2019</strain>
        <tissue evidence="2">Leaf</tissue>
    </source>
</reference>
<name>A0A5N6MPT8_9ASTR</name>
<dbReference type="EMBL" id="SZYD01000015">
    <property type="protein sequence ID" value="KAD3642290.1"/>
    <property type="molecule type" value="Genomic_DNA"/>
</dbReference>
<evidence type="ECO:0000313" key="3">
    <source>
        <dbReference type="Proteomes" id="UP000326396"/>
    </source>
</evidence>
<dbReference type="EMBL" id="SZYD01001648">
    <property type="protein sequence ID" value="KAD0475174.1"/>
    <property type="molecule type" value="Genomic_DNA"/>
</dbReference>
<dbReference type="AlphaFoldDB" id="A0A5N6MPT8"/>
<evidence type="ECO:0000313" key="1">
    <source>
        <dbReference type="EMBL" id="KAD0475174.1"/>
    </source>
</evidence>
<protein>
    <submittedName>
        <fullName evidence="2">Uncharacterized protein</fullName>
    </submittedName>
</protein>
<keyword evidence="3" id="KW-1185">Reference proteome</keyword>
<accession>A0A5N6MPT8</accession>
<dbReference type="Proteomes" id="UP000326396">
    <property type="component" value="Linkage Group LG5"/>
</dbReference>
<evidence type="ECO:0000313" key="2">
    <source>
        <dbReference type="EMBL" id="KAD3642290.1"/>
    </source>
</evidence>
<gene>
    <name evidence="2" type="ORF">E3N88_31514</name>
    <name evidence="1" type="ORF">E3N88_44200</name>
</gene>
<sequence>MLSSMITKTPTMGFVFIKGEMPFRIPWFRGRIKHYHLNLTLKPIEAAAEGEPKKKPRLEPELQERVAAKGYCGWNKEKEPGLQEGRD</sequence>
<proteinExistence type="predicted"/>